<gene>
    <name evidence="1" type="ORF">BJ138DRAFT_1107629</name>
</gene>
<protein>
    <submittedName>
        <fullName evidence="1">Uncharacterized protein</fullName>
    </submittedName>
</protein>
<accession>A0ACB7ZRQ1</accession>
<dbReference type="EMBL" id="MU268937">
    <property type="protein sequence ID" value="KAH7903488.1"/>
    <property type="molecule type" value="Genomic_DNA"/>
</dbReference>
<comment type="caution">
    <text evidence="1">The sequence shown here is derived from an EMBL/GenBank/DDBJ whole genome shotgun (WGS) entry which is preliminary data.</text>
</comment>
<sequence length="310" mass="35021">MLAKSFGFSRTFNTRNIEFFWYSLLLHALVDLTSDLPGLLIFPQFPAYVNEEFYATHLQGDIEGDEDRGIENIEGFDVALNLDHNIQLARDIEGDEDNILENLEGFDALNLDDQVAPETLDDEIDTFLNNPEQDFSTASMHTIPARKAKGVLTDYALIYTLTKEDPKGHSARYGGIRITRAKVTLIVEQKRFCSRSLDTAAAEKAMTRLLAMAQQQASDQAAYFFIQYPDTKEIIALAVCGPFWRNATLTPAHVAQRIAEIKRDPNANLVLETPEVWRRALRLDLKDSRNRFGQIHEELALLATWGPGET</sequence>
<name>A0ACB7ZRQ1_9AGAM</name>
<keyword evidence="2" id="KW-1185">Reference proteome</keyword>
<evidence type="ECO:0000313" key="1">
    <source>
        <dbReference type="EMBL" id="KAH7903488.1"/>
    </source>
</evidence>
<proteinExistence type="predicted"/>
<evidence type="ECO:0000313" key="2">
    <source>
        <dbReference type="Proteomes" id="UP000790377"/>
    </source>
</evidence>
<organism evidence="1 2">
    <name type="scientific">Hygrophoropsis aurantiaca</name>
    <dbReference type="NCBI Taxonomy" id="72124"/>
    <lineage>
        <taxon>Eukaryota</taxon>
        <taxon>Fungi</taxon>
        <taxon>Dikarya</taxon>
        <taxon>Basidiomycota</taxon>
        <taxon>Agaricomycotina</taxon>
        <taxon>Agaricomycetes</taxon>
        <taxon>Agaricomycetidae</taxon>
        <taxon>Boletales</taxon>
        <taxon>Coniophorineae</taxon>
        <taxon>Hygrophoropsidaceae</taxon>
        <taxon>Hygrophoropsis</taxon>
    </lineage>
</organism>
<reference evidence="1" key="1">
    <citation type="journal article" date="2021" name="New Phytol.">
        <title>Evolutionary innovations through gain and loss of genes in the ectomycorrhizal Boletales.</title>
        <authorList>
            <person name="Wu G."/>
            <person name="Miyauchi S."/>
            <person name="Morin E."/>
            <person name="Kuo A."/>
            <person name="Drula E."/>
            <person name="Varga T."/>
            <person name="Kohler A."/>
            <person name="Feng B."/>
            <person name="Cao Y."/>
            <person name="Lipzen A."/>
            <person name="Daum C."/>
            <person name="Hundley H."/>
            <person name="Pangilinan J."/>
            <person name="Johnson J."/>
            <person name="Barry K."/>
            <person name="LaButti K."/>
            <person name="Ng V."/>
            <person name="Ahrendt S."/>
            <person name="Min B."/>
            <person name="Choi I.G."/>
            <person name="Park H."/>
            <person name="Plett J.M."/>
            <person name="Magnuson J."/>
            <person name="Spatafora J.W."/>
            <person name="Nagy L.G."/>
            <person name="Henrissat B."/>
            <person name="Grigoriev I.V."/>
            <person name="Yang Z.L."/>
            <person name="Xu J."/>
            <person name="Martin F.M."/>
        </authorList>
    </citation>
    <scope>NUCLEOTIDE SEQUENCE</scope>
    <source>
        <strain evidence="1">ATCC 28755</strain>
    </source>
</reference>
<dbReference type="Proteomes" id="UP000790377">
    <property type="component" value="Unassembled WGS sequence"/>
</dbReference>